<organism evidence="2">
    <name type="scientific">Trepomonas sp. PC1</name>
    <dbReference type="NCBI Taxonomy" id="1076344"/>
    <lineage>
        <taxon>Eukaryota</taxon>
        <taxon>Metamonada</taxon>
        <taxon>Diplomonadida</taxon>
        <taxon>Hexamitidae</taxon>
        <taxon>Hexamitinae</taxon>
        <taxon>Trepomonas</taxon>
    </lineage>
</organism>
<feature type="non-terminal residue" evidence="2">
    <location>
        <position position="424"/>
    </location>
</feature>
<name>A0A146K146_9EUKA</name>
<feature type="region of interest" description="Disordered" evidence="1">
    <location>
        <begin position="271"/>
        <end position="292"/>
    </location>
</feature>
<dbReference type="EMBL" id="GDID01007150">
    <property type="protein sequence ID" value="JAP89456.1"/>
    <property type="molecule type" value="Transcribed_RNA"/>
</dbReference>
<protein>
    <submittedName>
        <fullName evidence="2">Uncharacterized protein</fullName>
    </submittedName>
</protein>
<evidence type="ECO:0000313" key="2">
    <source>
        <dbReference type="EMBL" id="JAP89456.1"/>
    </source>
</evidence>
<gene>
    <name evidence="2" type="ORF">TPC1_31049</name>
</gene>
<feature type="compositionally biased region" description="Basic and acidic residues" evidence="1">
    <location>
        <begin position="275"/>
        <end position="292"/>
    </location>
</feature>
<accession>A0A146K146</accession>
<sequence length="424" mass="48727">YLSLSQLLLLPIEDVVEIINTQSLPQVVHQQCLAILENKFDFIRFNGNKPVQCTYRNGLINDSENVTSMQYQCGTFLLNFQKVQFLEKERNLLPIATMVTLYANSHENDIQLPLLGPDLQQYLDDAFPLFDFQTLQNASLPELIQYLSQSPFVLPSLCNECLKFELNCFAEENDELLPRKLTFQKISSQVHFFMNVQSAQISKIQLCQPADEAKKVQLNDSKVIGSENELKQLLMRIYATAKNKIKFTNSEHKTFITPLVQSLDQNQIKNQQLQSKKDEPLKENEIENQKQEQKLEKVKEALKPVSEQEILDFALKNQPRSYKEFVSKIDSSALFKFFNTHKEVRISVNQKVEIVVDGIETLVKLHGSMCTAERTFCYTGVQINEQMKQIDFSQDKSKFSVQVGGKLQLVAMLLAVAEEVVERQ</sequence>
<reference evidence="2" key="1">
    <citation type="submission" date="2015-07" db="EMBL/GenBank/DDBJ databases">
        <title>Adaptation to a free-living lifestyle via gene acquisitions in the diplomonad Trepomonas sp. PC1.</title>
        <authorList>
            <person name="Xu F."/>
            <person name="Jerlstrom-Hultqvist J."/>
            <person name="Kolisko M."/>
            <person name="Simpson A.G.B."/>
            <person name="Roger A.J."/>
            <person name="Svard S.G."/>
            <person name="Andersson J.O."/>
        </authorList>
    </citation>
    <scope>NUCLEOTIDE SEQUENCE</scope>
    <source>
        <strain evidence="2">PC1</strain>
    </source>
</reference>
<dbReference type="AlphaFoldDB" id="A0A146K146"/>
<proteinExistence type="predicted"/>
<evidence type="ECO:0000256" key="1">
    <source>
        <dbReference type="SAM" id="MobiDB-lite"/>
    </source>
</evidence>
<feature type="non-terminal residue" evidence="2">
    <location>
        <position position="1"/>
    </location>
</feature>